<dbReference type="Proteomes" id="UP001595711">
    <property type="component" value="Unassembled WGS sequence"/>
</dbReference>
<comment type="cofactor">
    <cofactor evidence="1">
        <name>FAD</name>
        <dbReference type="ChEBI" id="CHEBI:57692"/>
    </cofactor>
</comment>
<dbReference type="PANTHER" id="PTHR42803:SF3">
    <property type="entry name" value="ACYL-COA DEHYDROGENASE-RELATED"/>
    <property type="match status" value="1"/>
</dbReference>
<dbReference type="RefSeq" id="WP_379726045.1">
    <property type="nucleotide sequence ID" value="NZ_JBHRYJ010000002.1"/>
</dbReference>
<keyword evidence="4" id="KW-0274">FAD</keyword>
<dbReference type="GO" id="GO:0016491">
    <property type="term" value="F:oxidoreductase activity"/>
    <property type="evidence" value="ECO:0007669"/>
    <property type="project" value="UniProtKB-KW"/>
</dbReference>
<dbReference type="InterPro" id="IPR037069">
    <property type="entry name" value="AcylCoA_DH/ox_N_sf"/>
</dbReference>
<dbReference type="InterPro" id="IPR025878">
    <property type="entry name" value="Acyl-CoA_dh-like_C_dom"/>
</dbReference>
<protein>
    <submittedName>
        <fullName evidence="8">Acyl-CoA dehydrogenase</fullName>
        <ecNumber evidence="8">1.3.8.-</ecNumber>
    </submittedName>
</protein>
<name>A0ABV7VGF8_9PROT</name>
<gene>
    <name evidence="8" type="ORF">ACFOOQ_11075</name>
</gene>
<feature type="domain" description="Acetyl-CoA dehydrogenase-like C-terminal" evidence="7">
    <location>
        <begin position="488"/>
        <end position="614"/>
    </location>
</feature>
<dbReference type="InterPro" id="IPR009100">
    <property type="entry name" value="AcylCoA_DH/oxidase_NM_dom_sf"/>
</dbReference>
<dbReference type="SUPFAM" id="SSF56645">
    <property type="entry name" value="Acyl-CoA dehydrogenase NM domain-like"/>
    <property type="match status" value="1"/>
</dbReference>
<feature type="domain" description="Acyl-CoA dehydrogenase/oxidase C-terminal" evidence="5">
    <location>
        <begin position="304"/>
        <end position="468"/>
    </location>
</feature>
<evidence type="ECO:0000259" key="7">
    <source>
        <dbReference type="Pfam" id="PF12806"/>
    </source>
</evidence>
<keyword evidence="8" id="KW-0560">Oxidoreductase</keyword>
<dbReference type="EC" id="1.3.8.-" evidence="8"/>
<comment type="caution">
    <text evidence="8">The sequence shown here is derived from an EMBL/GenBank/DDBJ whole genome shotgun (WGS) entry which is preliminary data.</text>
</comment>
<evidence type="ECO:0000256" key="2">
    <source>
        <dbReference type="ARBA" id="ARBA00009347"/>
    </source>
</evidence>
<dbReference type="Gene3D" id="2.40.110.10">
    <property type="entry name" value="Butyryl-CoA Dehydrogenase, subunit A, domain 2"/>
    <property type="match status" value="1"/>
</dbReference>
<dbReference type="EMBL" id="JBHRYJ010000002">
    <property type="protein sequence ID" value="MFC3676088.1"/>
    <property type="molecule type" value="Genomic_DNA"/>
</dbReference>
<comment type="similarity">
    <text evidence="2">Belongs to the acyl-CoA dehydrogenase family.</text>
</comment>
<keyword evidence="3" id="KW-0285">Flavoprotein</keyword>
<evidence type="ECO:0000256" key="3">
    <source>
        <dbReference type="ARBA" id="ARBA00022630"/>
    </source>
</evidence>
<dbReference type="SUPFAM" id="SSF47203">
    <property type="entry name" value="Acyl-CoA dehydrogenase C-terminal domain-like"/>
    <property type="match status" value="1"/>
</dbReference>
<dbReference type="Gene3D" id="1.20.140.10">
    <property type="entry name" value="Butyryl-CoA Dehydrogenase, subunit A, domain 3"/>
    <property type="match status" value="1"/>
</dbReference>
<reference evidence="9" key="1">
    <citation type="journal article" date="2019" name="Int. J. Syst. Evol. Microbiol.">
        <title>The Global Catalogue of Microorganisms (GCM) 10K type strain sequencing project: providing services to taxonomists for standard genome sequencing and annotation.</title>
        <authorList>
            <consortium name="The Broad Institute Genomics Platform"/>
            <consortium name="The Broad Institute Genome Sequencing Center for Infectious Disease"/>
            <person name="Wu L."/>
            <person name="Ma J."/>
        </authorList>
    </citation>
    <scope>NUCLEOTIDE SEQUENCE [LARGE SCALE GENOMIC DNA]</scope>
    <source>
        <strain evidence="9">KCTC 42182</strain>
    </source>
</reference>
<evidence type="ECO:0000256" key="1">
    <source>
        <dbReference type="ARBA" id="ARBA00001974"/>
    </source>
</evidence>
<accession>A0ABV7VGF8</accession>
<dbReference type="InterPro" id="IPR052166">
    <property type="entry name" value="Diverse_Acyl-CoA_DH"/>
</dbReference>
<dbReference type="Pfam" id="PF00441">
    <property type="entry name" value="Acyl-CoA_dh_1"/>
    <property type="match status" value="1"/>
</dbReference>
<sequence>MAAENSLPTVNRRDLDFQLFEHLEIGSLTARPYFADHDRATMTAALDTAQAIAVQHFQTHNRKADLNEPQFHGQTVHIIPEVRAALDQFVNAGFMAAHRSYDEGGQQLPWTLLQAAFTCFNAANIGSIGYAFLTIGAANMIAAFGSPEQKKRFMQPMFEGRFFGTMCLSEPQAGSGLADIRTRATPVSNSPASSNAPGVDGSLGSAYRISGSKMWISAGEHELTENIVHMVLARIAGAPAGVKGISLFIVPKRRVEADGSLGPRNDVQLMGLNHKMGFRGTTNTLLSFGEQGDCIGYLVGEPHRGLDYMFHMMNEARIGVGLGATSLGLAGYLYSLDYAKQRPQGRAPDNKDPASKPLPIIQHADIRRLLLSQKAAVEGALALCLYAASLVDRIHTAEDEGEKKRLSLLLDMLTPMVKSWPSEFCLEANKQAIQVLGGYGYTRDYPVEQYYRDNRLNPIHEGTHGIQGIDLLGRKMLMQGGAGARLLFETIAADILRARGLPDCAAWAEELDGALARMMTATAAMLPAAKDGRISLYLANATLYLDAMGHLAIAWMWLRQAMVAARRLPDATGDDVAFYRGKLAAARYFYAYELGRLDHWLPLLARLEPATLEMQAAWF</sequence>
<keyword evidence="9" id="KW-1185">Reference proteome</keyword>
<dbReference type="InterPro" id="IPR013786">
    <property type="entry name" value="AcylCoA_DH/ox_N"/>
</dbReference>
<dbReference type="Gene3D" id="1.10.540.10">
    <property type="entry name" value="Acyl-CoA dehydrogenase/oxidase, N-terminal domain"/>
    <property type="match status" value="1"/>
</dbReference>
<dbReference type="PANTHER" id="PTHR42803">
    <property type="entry name" value="ACYL-COA DEHYDROGENASE"/>
    <property type="match status" value="1"/>
</dbReference>
<dbReference type="InterPro" id="IPR009075">
    <property type="entry name" value="AcylCo_DH/oxidase_C"/>
</dbReference>
<dbReference type="InterPro" id="IPR036250">
    <property type="entry name" value="AcylCo_DH-like_C"/>
</dbReference>
<dbReference type="Pfam" id="PF02771">
    <property type="entry name" value="Acyl-CoA_dh_N"/>
    <property type="match status" value="1"/>
</dbReference>
<dbReference type="InterPro" id="IPR046373">
    <property type="entry name" value="Acyl-CoA_Oxase/DH_mid-dom_sf"/>
</dbReference>
<evidence type="ECO:0000313" key="8">
    <source>
        <dbReference type="EMBL" id="MFC3676088.1"/>
    </source>
</evidence>
<feature type="domain" description="Acyl-CoA dehydrogenase/oxidase N-terminal" evidence="6">
    <location>
        <begin position="47"/>
        <end position="160"/>
    </location>
</feature>
<evidence type="ECO:0000256" key="4">
    <source>
        <dbReference type="ARBA" id="ARBA00022827"/>
    </source>
</evidence>
<evidence type="ECO:0000259" key="5">
    <source>
        <dbReference type="Pfam" id="PF00441"/>
    </source>
</evidence>
<organism evidence="8 9">
    <name type="scientific">Ferrovibrio xuzhouensis</name>
    <dbReference type="NCBI Taxonomy" id="1576914"/>
    <lineage>
        <taxon>Bacteria</taxon>
        <taxon>Pseudomonadati</taxon>
        <taxon>Pseudomonadota</taxon>
        <taxon>Alphaproteobacteria</taxon>
        <taxon>Rhodospirillales</taxon>
        <taxon>Rhodospirillaceae</taxon>
        <taxon>Ferrovibrio</taxon>
    </lineage>
</organism>
<evidence type="ECO:0000313" key="9">
    <source>
        <dbReference type="Proteomes" id="UP001595711"/>
    </source>
</evidence>
<dbReference type="Pfam" id="PF12806">
    <property type="entry name" value="Acyl-CoA_dh_C"/>
    <property type="match status" value="1"/>
</dbReference>
<evidence type="ECO:0000259" key="6">
    <source>
        <dbReference type="Pfam" id="PF02771"/>
    </source>
</evidence>
<proteinExistence type="inferred from homology"/>